<evidence type="ECO:0000313" key="6">
    <source>
        <dbReference type="Proteomes" id="UP000038802"/>
    </source>
</evidence>
<sequence length="70" mass="7556">MRVCGAIGVIECDRPVDLAVATPAALDRGVWLRPFRNLVYAMPPYICTPAEITQITSAMVEVARLVGSLP</sequence>
<evidence type="ECO:0000313" key="10">
    <source>
        <dbReference type="Proteomes" id="UP000048289"/>
    </source>
</evidence>
<organism evidence="4 6">
    <name type="scientific">Mycobacterium tuberculosis</name>
    <dbReference type="NCBI Taxonomy" id="1773"/>
    <lineage>
        <taxon>Bacteria</taxon>
        <taxon>Bacillati</taxon>
        <taxon>Actinomycetota</taxon>
        <taxon>Actinomycetes</taxon>
        <taxon>Mycobacteriales</taxon>
        <taxon>Mycobacteriaceae</taxon>
        <taxon>Mycobacterium</taxon>
        <taxon>Mycobacterium tuberculosis complex</taxon>
    </lineage>
</organism>
<dbReference type="STRING" id="115862.BBG46_08365"/>
<dbReference type="InterPro" id="IPR015422">
    <property type="entry name" value="PyrdxlP-dep_Trfase_small"/>
</dbReference>
<accession>A0A0T7PNT8</accession>
<gene>
    <name evidence="4" type="primary">bioA_1</name>
    <name evidence="1" type="synonym">bioA</name>
    <name evidence="2" type="ORF">ERS007657_04534</name>
    <name evidence="3" type="ORF">ERS007661_03016</name>
    <name evidence="5" type="ORF">ERS007679_04726</name>
    <name evidence="1" type="ORF">ERS007681_04842</name>
    <name evidence="4" type="ORF">ERS007703_04804</name>
</gene>
<evidence type="ECO:0000313" key="1">
    <source>
        <dbReference type="EMBL" id="CFE52527.1"/>
    </source>
</evidence>
<dbReference type="Gene3D" id="3.90.1150.10">
    <property type="entry name" value="Aspartate Aminotransferase, domain 1"/>
    <property type="match status" value="1"/>
</dbReference>
<dbReference type="Proteomes" id="UP000048289">
    <property type="component" value="Unassembled WGS sequence"/>
</dbReference>
<reference evidence="6 7" key="1">
    <citation type="submission" date="2015-03" db="EMBL/GenBank/DDBJ databases">
        <authorList>
            <consortium name="Pathogen Informatics"/>
        </authorList>
    </citation>
    <scope>NUCLEOTIDE SEQUENCE [LARGE SCALE GENOMIC DNA]</scope>
    <source>
        <strain evidence="2 9">C09601061</strain>
        <strain evidence="3 7">D00501624</strain>
        <strain evidence="5 8">G09801536</strain>
        <strain evidence="1 10">G09901357</strain>
        <strain evidence="6">K00500041</strain>
    </source>
</reference>
<proteinExistence type="predicted"/>
<dbReference type="AlphaFoldDB" id="A0A0T7PNT8"/>
<dbReference type="EMBL" id="CQQC01001211">
    <property type="protein sequence ID" value="CNV74431.1"/>
    <property type="molecule type" value="Genomic_DNA"/>
</dbReference>
<dbReference type="Proteomes" id="UP000046680">
    <property type="component" value="Unassembled WGS sequence"/>
</dbReference>
<dbReference type="EMBL" id="CFOE01001588">
    <property type="protein sequence ID" value="CFE52527.1"/>
    <property type="molecule type" value="Genomic_DNA"/>
</dbReference>
<evidence type="ECO:0000313" key="2">
    <source>
        <dbReference type="EMBL" id="CFS20249.1"/>
    </source>
</evidence>
<evidence type="ECO:0000313" key="3">
    <source>
        <dbReference type="EMBL" id="CNV74431.1"/>
    </source>
</evidence>
<name>A0A0T7PNT8_MYCTX</name>
<dbReference type="EMBL" id="CGCX01003345">
    <property type="protein sequence ID" value="CFS20249.1"/>
    <property type="molecule type" value="Genomic_DNA"/>
</dbReference>
<dbReference type="EMBL" id="CSAE01000951">
    <property type="protein sequence ID" value="COX12968.1"/>
    <property type="molecule type" value="Genomic_DNA"/>
</dbReference>
<evidence type="ECO:0000313" key="8">
    <source>
        <dbReference type="Proteomes" id="UP000045842"/>
    </source>
</evidence>
<evidence type="ECO:0000313" key="5">
    <source>
        <dbReference type="EMBL" id="COX22162.1"/>
    </source>
</evidence>
<evidence type="ECO:0000313" key="4">
    <source>
        <dbReference type="EMBL" id="COX12968.1"/>
    </source>
</evidence>
<evidence type="ECO:0000313" key="7">
    <source>
        <dbReference type="Proteomes" id="UP000039217"/>
    </source>
</evidence>
<dbReference type="GO" id="GO:0004015">
    <property type="term" value="F:adenosylmethionine-8-amino-7-oxononanoate transaminase activity"/>
    <property type="evidence" value="ECO:0007669"/>
    <property type="project" value="UniProtKB-EC"/>
</dbReference>
<keyword evidence="4" id="KW-0808">Transferase</keyword>
<evidence type="ECO:0000313" key="9">
    <source>
        <dbReference type="Proteomes" id="UP000046680"/>
    </source>
</evidence>
<dbReference type="EC" id="2.6.1.62" evidence="4"/>
<keyword evidence="4" id="KW-0032">Aminotransferase</keyword>
<dbReference type="InterPro" id="IPR015424">
    <property type="entry name" value="PyrdxlP-dep_Trfase"/>
</dbReference>
<protein>
    <submittedName>
        <fullName evidence="4">Adenosylmethionine-8-amino-7-oxononanoate aminotransferase bioA</fullName>
        <ecNumber evidence="4">2.6.1.62</ecNumber>
    </submittedName>
</protein>
<dbReference type="Proteomes" id="UP000038802">
    <property type="component" value="Unassembled WGS sequence"/>
</dbReference>
<dbReference type="Proteomes" id="UP000045842">
    <property type="component" value="Unassembled WGS sequence"/>
</dbReference>
<dbReference type="EMBL" id="CSAD01001531">
    <property type="protein sequence ID" value="COX22162.1"/>
    <property type="molecule type" value="Genomic_DNA"/>
</dbReference>
<dbReference type="Proteomes" id="UP000039217">
    <property type="component" value="Unassembled WGS sequence"/>
</dbReference>
<dbReference type="SUPFAM" id="SSF53383">
    <property type="entry name" value="PLP-dependent transferases"/>
    <property type="match status" value="1"/>
</dbReference>
<reference evidence="4" key="2">
    <citation type="submission" date="2015-03" db="EMBL/GenBank/DDBJ databases">
        <authorList>
            <person name="Murphy D."/>
        </authorList>
    </citation>
    <scope>NUCLEOTIDE SEQUENCE [LARGE SCALE GENOMIC DNA]</scope>
    <source>
        <strain evidence="4">K00500041</strain>
    </source>
</reference>